<keyword evidence="6" id="KW-0677">Repeat</keyword>
<dbReference type="Pfam" id="PF03083">
    <property type="entry name" value="MtN3_slv"/>
    <property type="match status" value="2"/>
</dbReference>
<feature type="transmembrane region" description="Helical" evidence="9">
    <location>
        <begin position="163"/>
        <end position="185"/>
    </location>
</feature>
<keyword evidence="4 9" id="KW-0762">Sugar transport</keyword>
<keyword evidence="3 9" id="KW-0813">Transport</keyword>
<keyword evidence="11" id="KW-1185">Reference proteome</keyword>
<feature type="transmembrane region" description="Helical" evidence="9">
    <location>
        <begin position="44"/>
        <end position="64"/>
    </location>
</feature>
<keyword evidence="5 9" id="KW-0812">Transmembrane</keyword>
<dbReference type="EnsemblPlants" id="Kaladp0070s0071.1.v1.1">
    <property type="protein sequence ID" value="Kaladp0070s0071.1.v1.1"/>
    <property type="gene ID" value="Kaladp0070s0071.v1.1"/>
</dbReference>
<keyword evidence="8 9" id="KW-0472">Membrane</keyword>
<dbReference type="InterPro" id="IPR047664">
    <property type="entry name" value="SWEET"/>
</dbReference>
<comment type="subcellular location">
    <subcellularLocation>
        <location evidence="9">Cell membrane</location>
        <topology evidence="9">Multi-pass membrane protein</topology>
    </subcellularLocation>
    <subcellularLocation>
        <location evidence="1">Endomembrane system</location>
        <topology evidence="1">Multi-pass membrane protein</topology>
    </subcellularLocation>
</comment>
<dbReference type="FunFam" id="1.20.1280.290:FF:000001">
    <property type="entry name" value="Bidirectional sugar transporter SWEET"/>
    <property type="match status" value="1"/>
</dbReference>
<reference evidence="10" key="1">
    <citation type="submission" date="2021-01" db="UniProtKB">
        <authorList>
            <consortium name="EnsemblPlants"/>
        </authorList>
    </citation>
    <scope>IDENTIFICATION</scope>
</reference>
<dbReference type="GO" id="GO:0012505">
    <property type="term" value="C:endomembrane system"/>
    <property type="evidence" value="ECO:0007669"/>
    <property type="project" value="UniProtKB-SubCell"/>
</dbReference>
<evidence type="ECO:0000256" key="9">
    <source>
        <dbReference type="RuleBase" id="RU910715"/>
    </source>
</evidence>
<evidence type="ECO:0000256" key="5">
    <source>
        <dbReference type="ARBA" id="ARBA00022692"/>
    </source>
</evidence>
<feature type="transmembrane region" description="Helical" evidence="9">
    <location>
        <begin position="101"/>
        <end position="124"/>
    </location>
</feature>
<evidence type="ECO:0000256" key="7">
    <source>
        <dbReference type="ARBA" id="ARBA00022989"/>
    </source>
</evidence>
<proteinExistence type="inferred from homology"/>
<dbReference type="GO" id="GO:0051260">
    <property type="term" value="P:protein homooligomerization"/>
    <property type="evidence" value="ECO:0007669"/>
    <property type="project" value="UniProtKB-ARBA"/>
</dbReference>
<feature type="transmembrane region" description="Helical" evidence="9">
    <location>
        <begin position="191"/>
        <end position="213"/>
    </location>
</feature>
<dbReference type="PANTHER" id="PTHR10791:SF130">
    <property type="entry name" value="BIDIRECTIONAL SUGAR TRANSPORTER SWEET6-RELATED"/>
    <property type="match status" value="1"/>
</dbReference>
<evidence type="ECO:0000256" key="1">
    <source>
        <dbReference type="ARBA" id="ARBA00004127"/>
    </source>
</evidence>
<keyword evidence="7 9" id="KW-1133">Transmembrane helix</keyword>
<dbReference type="GO" id="GO:0005886">
    <property type="term" value="C:plasma membrane"/>
    <property type="evidence" value="ECO:0007669"/>
    <property type="project" value="UniProtKB-SubCell"/>
</dbReference>
<evidence type="ECO:0000256" key="2">
    <source>
        <dbReference type="ARBA" id="ARBA00007809"/>
    </source>
</evidence>
<name>A0A7N0UJ36_KALFE</name>
<evidence type="ECO:0000256" key="6">
    <source>
        <dbReference type="ARBA" id="ARBA00022737"/>
    </source>
</evidence>
<dbReference type="InterPro" id="IPR004316">
    <property type="entry name" value="SWEET_rpt"/>
</dbReference>
<comment type="function">
    <text evidence="9">Mediates both low-affinity uptake and efflux of sugar across the membrane.</text>
</comment>
<dbReference type="Gene3D" id="1.20.1280.290">
    <property type="match status" value="2"/>
</dbReference>
<dbReference type="GO" id="GO:0051119">
    <property type="term" value="F:sugar transmembrane transporter activity"/>
    <property type="evidence" value="ECO:0007669"/>
    <property type="project" value="InterPro"/>
</dbReference>
<dbReference type="OMA" id="TFVTIWK"/>
<dbReference type="AlphaFoldDB" id="A0A7N0UJ36"/>
<dbReference type="PANTHER" id="PTHR10791">
    <property type="entry name" value="RAG1-ACTIVATING PROTEIN 1"/>
    <property type="match status" value="1"/>
</dbReference>
<dbReference type="Gramene" id="Kaladp0070s0071.1.v1.1">
    <property type="protein sequence ID" value="Kaladp0070s0071.1.v1.1"/>
    <property type="gene ID" value="Kaladp0070s0071.v1.1"/>
</dbReference>
<accession>A0A7N0UJ36</accession>
<dbReference type="Proteomes" id="UP000594263">
    <property type="component" value="Unplaced"/>
</dbReference>
<feature type="transmembrane region" description="Helical" evidence="9">
    <location>
        <begin position="130"/>
        <end position="151"/>
    </location>
</feature>
<comment type="similarity">
    <text evidence="2 9">Belongs to the SWEET sugar transporter family.</text>
</comment>
<feature type="transmembrane region" description="Helical" evidence="9">
    <location>
        <begin position="70"/>
        <end position="94"/>
    </location>
</feature>
<evidence type="ECO:0000313" key="10">
    <source>
        <dbReference type="EnsemblPlants" id="Kaladp0070s0071.1.v1.1"/>
    </source>
</evidence>
<protein>
    <recommendedName>
        <fullName evidence="9">Bidirectional sugar transporter SWEET</fullName>
    </recommendedName>
</protein>
<feature type="transmembrane region" description="Helical" evidence="9">
    <location>
        <begin position="6"/>
        <end position="24"/>
    </location>
</feature>
<evidence type="ECO:0000256" key="4">
    <source>
        <dbReference type="ARBA" id="ARBA00022597"/>
    </source>
</evidence>
<evidence type="ECO:0000256" key="8">
    <source>
        <dbReference type="ARBA" id="ARBA00023136"/>
    </source>
</evidence>
<organism evidence="10 11">
    <name type="scientific">Kalanchoe fedtschenkoi</name>
    <name type="common">Lavender scallops</name>
    <name type="synonym">South American air plant</name>
    <dbReference type="NCBI Taxonomy" id="63787"/>
    <lineage>
        <taxon>Eukaryota</taxon>
        <taxon>Viridiplantae</taxon>
        <taxon>Streptophyta</taxon>
        <taxon>Embryophyta</taxon>
        <taxon>Tracheophyta</taxon>
        <taxon>Spermatophyta</taxon>
        <taxon>Magnoliopsida</taxon>
        <taxon>eudicotyledons</taxon>
        <taxon>Gunneridae</taxon>
        <taxon>Pentapetalae</taxon>
        <taxon>Saxifragales</taxon>
        <taxon>Crassulaceae</taxon>
        <taxon>Kalanchoe</taxon>
    </lineage>
</organism>
<evidence type="ECO:0000256" key="3">
    <source>
        <dbReference type="ARBA" id="ARBA00022448"/>
    </source>
</evidence>
<evidence type="ECO:0000313" key="11">
    <source>
        <dbReference type="Proteomes" id="UP000594263"/>
    </source>
</evidence>
<dbReference type="FunFam" id="1.20.1280.290:FF:000002">
    <property type="entry name" value="Bidirectional sugar transporter SWEET"/>
    <property type="match status" value="1"/>
</dbReference>
<sequence length="252" mass="28709">MHICKPPQFFFIFSWVEFFFLIFARRPTFVTIWKKKSVEQFSPVPYLATFINCMIWILYGLPIIKPNNILVLTINGAGVLIEIVYISLFLFYSAGKSRRKIILILIGEIIFIAAVALIVLTVAHTTQKRTLMVGIICIVFNVGMYAAPLSIMKMVITTNSVEYMPFTISLASFLNGASWVCYAIFEFDLFIVVPNGLGTLFSLAQLILYAAYYKSTKRIFIERKARELQGIDLDEITVNCGSTRVHDIREAR</sequence>